<dbReference type="Pfam" id="PF12833">
    <property type="entry name" value="HTH_18"/>
    <property type="match status" value="1"/>
</dbReference>
<protein>
    <submittedName>
        <fullName evidence="5">AraC-like DNA-binding protein</fullName>
    </submittedName>
</protein>
<evidence type="ECO:0000256" key="1">
    <source>
        <dbReference type="ARBA" id="ARBA00023015"/>
    </source>
</evidence>
<dbReference type="InterPro" id="IPR032783">
    <property type="entry name" value="AraC_lig"/>
</dbReference>
<evidence type="ECO:0000256" key="2">
    <source>
        <dbReference type="ARBA" id="ARBA00023125"/>
    </source>
</evidence>
<dbReference type="PROSITE" id="PS01124">
    <property type="entry name" value="HTH_ARAC_FAMILY_2"/>
    <property type="match status" value="1"/>
</dbReference>
<keyword evidence="6" id="KW-1185">Reference proteome</keyword>
<evidence type="ECO:0000313" key="5">
    <source>
        <dbReference type="EMBL" id="RLK47512.1"/>
    </source>
</evidence>
<dbReference type="OrthoDB" id="241790at2"/>
<proteinExistence type="predicted"/>
<dbReference type="GO" id="GO:0043565">
    <property type="term" value="F:sequence-specific DNA binding"/>
    <property type="evidence" value="ECO:0007669"/>
    <property type="project" value="InterPro"/>
</dbReference>
<feature type="domain" description="HTH araC/xylS-type" evidence="4">
    <location>
        <begin position="215"/>
        <end position="312"/>
    </location>
</feature>
<evidence type="ECO:0000313" key="6">
    <source>
        <dbReference type="Proteomes" id="UP000273158"/>
    </source>
</evidence>
<comment type="caution">
    <text evidence="5">The sequence shown here is derived from an EMBL/GenBank/DDBJ whole genome shotgun (WGS) entry which is preliminary data.</text>
</comment>
<dbReference type="PROSITE" id="PS00041">
    <property type="entry name" value="HTH_ARAC_FAMILY_1"/>
    <property type="match status" value="1"/>
</dbReference>
<gene>
    <name evidence="5" type="ORF">C7474_2102</name>
</gene>
<evidence type="ECO:0000256" key="3">
    <source>
        <dbReference type="ARBA" id="ARBA00023163"/>
    </source>
</evidence>
<organism evidence="5 6">
    <name type="scientific">Microbacterium telephonicum</name>
    <dbReference type="NCBI Taxonomy" id="1714841"/>
    <lineage>
        <taxon>Bacteria</taxon>
        <taxon>Bacillati</taxon>
        <taxon>Actinomycetota</taxon>
        <taxon>Actinomycetes</taxon>
        <taxon>Micrococcales</taxon>
        <taxon>Microbacteriaceae</taxon>
        <taxon>Microbacterium</taxon>
    </lineage>
</organism>
<reference evidence="5 6" key="1">
    <citation type="journal article" date="2015" name="Stand. Genomic Sci.">
        <title>Genomic Encyclopedia of Bacterial and Archaeal Type Strains, Phase III: the genomes of soil and plant-associated and newly described type strains.</title>
        <authorList>
            <person name="Whitman W.B."/>
            <person name="Woyke T."/>
            <person name="Klenk H.P."/>
            <person name="Zhou Y."/>
            <person name="Lilburn T.G."/>
            <person name="Beck B.J."/>
            <person name="De Vos P."/>
            <person name="Vandamme P."/>
            <person name="Eisen J.A."/>
            <person name="Garrity G."/>
            <person name="Hugenholtz P."/>
            <person name="Kyrpides N.C."/>
        </authorList>
    </citation>
    <scope>NUCLEOTIDE SEQUENCE [LARGE SCALE GENOMIC DNA]</scope>
    <source>
        <strain evidence="5 6">S2T63</strain>
    </source>
</reference>
<sequence>MDVRPWEHADALTDALYGLRMRGAFYSWTEASGSGSVAMPEVAETLSFHIVAQGTAYLEVEGRDAVALPAGHLALVPRGIGHRVSTGPGAPLLGRAEDLPQTMLGDAFSLLRIGPEAMAPDLALLCGVVAFDAPVVQDMLAVLPSILQVDTARHPVMAALVPLLSRELREPRPGGDAVATRLADVLVVETVRAWLADDPDAAQGWLAALRDAQLGSALAAVHRDPGADWSLSELARRARMSRSAFAARFAAVVGVPPMTYVTTTRMRTARTRLAAGETVAAVGASLGYGSEAAFSRAFARTTGETPGRLRRRVA</sequence>
<dbReference type="InterPro" id="IPR050204">
    <property type="entry name" value="AraC_XylS_family_regulators"/>
</dbReference>
<accession>A0A498BVQ0</accession>
<dbReference type="SMART" id="SM00342">
    <property type="entry name" value="HTH_ARAC"/>
    <property type="match status" value="1"/>
</dbReference>
<dbReference type="RefSeq" id="WP_121059747.1">
    <property type="nucleotide sequence ID" value="NZ_RCDB01000003.1"/>
</dbReference>
<name>A0A498BVQ0_9MICO</name>
<dbReference type="EMBL" id="RCDB01000003">
    <property type="protein sequence ID" value="RLK47512.1"/>
    <property type="molecule type" value="Genomic_DNA"/>
</dbReference>
<dbReference type="PANTHER" id="PTHR46796:SF7">
    <property type="entry name" value="ARAC FAMILY TRANSCRIPTIONAL REGULATOR"/>
    <property type="match status" value="1"/>
</dbReference>
<dbReference type="Pfam" id="PF12852">
    <property type="entry name" value="Cupin_6"/>
    <property type="match status" value="1"/>
</dbReference>
<dbReference type="AlphaFoldDB" id="A0A498BVQ0"/>
<evidence type="ECO:0000259" key="4">
    <source>
        <dbReference type="PROSITE" id="PS01124"/>
    </source>
</evidence>
<dbReference type="PANTHER" id="PTHR46796">
    <property type="entry name" value="HTH-TYPE TRANSCRIPTIONAL ACTIVATOR RHAS-RELATED"/>
    <property type="match status" value="1"/>
</dbReference>
<dbReference type="Gene3D" id="1.10.10.60">
    <property type="entry name" value="Homeodomain-like"/>
    <property type="match status" value="1"/>
</dbReference>
<keyword evidence="1" id="KW-0805">Transcription regulation</keyword>
<dbReference type="InterPro" id="IPR009057">
    <property type="entry name" value="Homeodomain-like_sf"/>
</dbReference>
<dbReference type="InterPro" id="IPR018062">
    <property type="entry name" value="HTH_AraC-typ_CS"/>
</dbReference>
<keyword evidence="3" id="KW-0804">Transcription</keyword>
<dbReference type="Proteomes" id="UP000273158">
    <property type="component" value="Unassembled WGS sequence"/>
</dbReference>
<dbReference type="InterPro" id="IPR018060">
    <property type="entry name" value="HTH_AraC"/>
</dbReference>
<dbReference type="GO" id="GO:0003700">
    <property type="term" value="F:DNA-binding transcription factor activity"/>
    <property type="evidence" value="ECO:0007669"/>
    <property type="project" value="InterPro"/>
</dbReference>
<keyword evidence="2 5" id="KW-0238">DNA-binding</keyword>
<dbReference type="SUPFAM" id="SSF46689">
    <property type="entry name" value="Homeodomain-like"/>
    <property type="match status" value="2"/>
</dbReference>